<dbReference type="EMBL" id="LT978514">
    <property type="protein sequence ID" value="SPC22916.1"/>
    <property type="molecule type" value="Genomic_DNA"/>
</dbReference>
<evidence type="ECO:0000256" key="2">
    <source>
        <dbReference type="SAM" id="SignalP"/>
    </source>
</evidence>
<accession>A0A7Z7JFU0</accession>
<evidence type="ECO:0000313" key="4">
    <source>
        <dbReference type="Proteomes" id="UP000257139"/>
    </source>
</evidence>
<reference evidence="3 4" key="1">
    <citation type="submission" date="2018-01" db="EMBL/GenBank/DDBJ databases">
        <authorList>
            <person name="Clerissi C."/>
        </authorList>
    </citation>
    <scope>NUCLEOTIDE SEQUENCE [LARGE SCALE GENOMIC DNA]</scope>
    <source>
        <strain evidence="3">Cupriavidus taiwanensis STM 6021</strain>
    </source>
</reference>
<dbReference type="Proteomes" id="UP000257139">
    <property type="component" value="Chromosome CBM2594_b"/>
</dbReference>
<organism evidence="3 4">
    <name type="scientific">Cupriavidus taiwanensis</name>
    <dbReference type="NCBI Taxonomy" id="164546"/>
    <lineage>
        <taxon>Bacteria</taxon>
        <taxon>Pseudomonadati</taxon>
        <taxon>Pseudomonadota</taxon>
        <taxon>Betaproteobacteria</taxon>
        <taxon>Burkholderiales</taxon>
        <taxon>Burkholderiaceae</taxon>
        <taxon>Cupriavidus</taxon>
    </lineage>
</organism>
<evidence type="ECO:0008006" key="5">
    <source>
        <dbReference type="Google" id="ProtNLM"/>
    </source>
</evidence>
<feature type="chain" id="PRO_5030579663" description="DUF5666 domain-containing protein" evidence="2">
    <location>
        <begin position="38"/>
        <end position="211"/>
    </location>
</feature>
<dbReference type="AlphaFoldDB" id="A0A7Z7JFU0"/>
<evidence type="ECO:0000313" key="3">
    <source>
        <dbReference type="EMBL" id="SPC22916.1"/>
    </source>
</evidence>
<feature type="signal peptide" evidence="2">
    <location>
        <begin position="1"/>
        <end position="37"/>
    </location>
</feature>
<gene>
    <name evidence="3" type="ORF">CBM2594_B50157</name>
</gene>
<keyword evidence="2" id="KW-0732">Signal</keyword>
<feature type="region of interest" description="Disordered" evidence="1">
    <location>
        <begin position="123"/>
        <end position="144"/>
    </location>
</feature>
<protein>
    <recommendedName>
        <fullName evidence="5">DUF5666 domain-containing protein</fullName>
    </recommendedName>
</protein>
<sequence length="211" mass="21844">MAAYGKLGTREDRMKPGKLIVAAALAAVSATSGTAMAQPETRVDSVSGVGASRTTGTVKATATVVAIDAATRTVTLKDEQGKVTDVQVGDDVRNFGQLRVGDAVTAEYTQALSVSLNRQSGIRSSSEREIAERAAPGAKPGGMVGREVTVTADVVAVDTKTGMVTLKGPRGRTVDVHVADPNQLKAVRAGEQVQAVYTEAIAISVTPRKPR</sequence>
<evidence type="ECO:0000256" key="1">
    <source>
        <dbReference type="SAM" id="MobiDB-lite"/>
    </source>
</evidence>
<proteinExistence type="predicted"/>
<name>A0A7Z7JFU0_9BURK</name>